<dbReference type="AlphaFoldDB" id="A0A3E1P2E9"/>
<feature type="transmembrane region" description="Helical" evidence="1">
    <location>
        <begin position="233"/>
        <end position="256"/>
    </location>
</feature>
<organism evidence="2 3">
    <name type="scientific">Chitinophaga silvisoli</name>
    <dbReference type="NCBI Taxonomy" id="2291814"/>
    <lineage>
        <taxon>Bacteria</taxon>
        <taxon>Pseudomonadati</taxon>
        <taxon>Bacteroidota</taxon>
        <taxon>Chitinophagia</taxon>
        <taxon>Chitinophagales</taxon>
        <taxon>Chitinophagaceae</taxon>
        <taxon>Chitinophaga</taxon>
    </lineage>
</organism>
<feature type="transmembrane region" description="Helical" evidence="1">
    <location>
        <begin position="21"/>
        <end position="43"/>
    </location>
</feature>
<feature type="transmembrane region" description="Helical" evidence="1">
    <location>
        <begin position="268"/>
        <end position="287"/>
    </location>
</feature>
<evidence type="ECO:0000313" key="2">
    <source>
        <dbReference type="EMBL" id="RFM34347.1"/>
    </source>
</evidence>
<feature type="transmembrane region" description="Helical" evidence="1">
    <location>
        <begin position="157"/>
        <end position="183"/>
    </location>
</feature>
<comment type="caution">
    <text evidence="2">The sequence shown here is derived from an EMBL/GenBank/DDBJ whole genome shotgun (WGS) entry which is preliminary data.</text>
</comment>
<dbReference type="EMBL" id="QTJV01000004">
    <property type="protein sequence ID" value="RFM34347.1"/>
    <property type="molecule type" value="Genomic_DNA"/>
</dbReference>
<protein>
    <recommendedName>
        <fullName evidence="4">Beta-carotene 15,15'-monooxygenase</fullName>
    </recommendedName>
</protein>
<reference evidence="2 3" key="1">
    <citation type="submission" date="2018-08" db="EMBL/GenBank/DDBJ databases">
        <title>Chitinophaga sp. K20C18050901, a novel bacterium isolated from forest soil.</title>
        <authorList>
            <person name="Wang C."/>
        </authorList>
    </citation>
    <scope>NUCLEOTIDE SEQUENCE [LARGE SCALE GENOMIC DNA]</scope>
    <source>
        <strain evidence="2 3">K20C18050901</strain>
    </source>
</reference>
<keyword evidence="1" id="KW-1133">Transmembrane helix</keyword>
<feature type="transmembrane region" description="Helical" evidence="1">
    <location>
        <begin position="63"/>
        <end position="90"/>
    </location>
</feature>
<keyword evidence="1" id="KW-0812">Transmembrane</keyword>
<feature type="transmembrane region" description="Helical" evidence="1">
    <location>
        <begin position="293"/>
        <end position="312"/>
    </location>
</feature>
<feature type="transmembrane region" description="Helical" evidence="1">
    <location>
        <begin position="121"/>
        <end position="145"/>
    </location>
</feature>
<proteinExistence type="predicted"/>
<evidence type="ECO:0008006" key="4">
    <source>
        <dbReference type="Google" id="ProtNLM"/>
    </source>
</evidence>
<accession>A0A3E1P2E9</accession>
<evidence type="ECO:0000313" key="3">
    <source>
        <dbReference type="Proteomes" id="UP000261174"/>
    </source>
</evidence>
<dbReference type="Proteomes" id="UP000261174">
    <property type="component" value="Unassembled WGS sequence"/>
</dbReference>
<feature type="transmembrane region" description="Helical" evidence="1">
    <location>
        <begin position="190"/>
        <end position="213"/>
    </location>
</feature>
<keyword evidence="3" id="KW-1185">Reference proteome</keyword>
<keyword evidence="1" id="KW-0472">Membrane</keyword>
<evidence type="ECO:0000256" key="1">
    <source>
        <dbReference type="SAM" id="Phobius"/>
    </source>
</evidence>
<gene>
    <name evidence="2" type="ORF">DXN04_13775</name>
</gene>
<feature type="transmembrane region" description="Helical" evidence="1">
    <location>
        <begin position="319"/>
        <end position="338"/>
    </location>
</feature>
<sequence length="341" mass="39491">MERFQKSRKENQIVVKFFRSGNPLTVLLLLIYTLVVKFHYLYYPSTYLADGSEGLLYDLLVKWLKALVGPSPFFFTSLAVLLLLLQALLITKIVNHQRLFAKPNYLPAMAYMLFTSLLHDWNVFSPALLVNLIMLWVFSSITLLYTRTSARDVVFNIGFALGICGLFYFPAIIFCLLLLMSLLIMRPFRLAEWIIALLGLVGPLYLLGTYLFLTDQWALFTKIPRIGFSIELILHYKVWGAIVFSVVFFLLGWLLLQRSLKKMLIQGRKIWGVLVIYVFVAMLIPFFNIHFSPAYWVLAILPLSMFVANVYWSIRNNTMANVIHILTVAYVIVMQWFSNNH</sequence>
<name>A0A3E1P2E9_9BACT</name>